<dbReference type="AlphaFoldDB" id="A0A916ZZJ9"/>
<evidence type="ECO:0000313" key="1">
    <source>
        <dbReference type="EMBL" id="GGE20389.1"/>
    </source>
</evidence>
<name>A0A916ZZJ9_9SPHN</name>
<evidence type="ECO:0000313" key="2">
    <source>
        <dbReference type="Proteomes" id="UP000635071"/>
    </source>
</evidence>
<proteinExistence type="predicted"/>
<protein>
    <submittedName>
        <fullName evidence="1">Uncharacterized protein</fullName>
    </submittedName>
</protein>
<reference evidence="1" key="2">
    <citation type="submission" date="2020-09" db="EMBL/GenBank/DDBJ databases">
        <authorList>
            <person name="Sun Q."/>
            <person name="Zhou Y."/>
        </authorList>
    </citation>
    <scope>NUCLEOTIDE SEQUENCE</scope>
    <source>
        <strain evidence="1">CGMCC 1.15519</strain>
    </source>
</reference>
<dbReference type="EMBL" id="BMJM01000014">
    <property type="protein sequence ID" value="GGE20389.1"/>
    <property type="molecule type" value="Genomic_DNA"/>
</dbReference>
<organism evidence="1 2">
    <name type="scientific">Sandarakinorhabdus glacialis</name>
    <dbReference type="NCBI Taxonomy" id="1614636"/>
    <lineage>
        <taxon>Bacteria</taxon>
        <taxon>Pseudomonadati</taxon>
        <taxon>Pseudomonadota</taxon>
        <taxon>Alphaproteobacteria</taxon>
        <taxon>Sphingomonadales</taxon>
        <taxon>Sphingosinicellaceae</taxon>
        <taxon>Sandarakinorhabdus</taxon>
    </lineage>
</organism>
<dbReference type="RefSeq" id="WP_188763956.1">
    <property type="nucleotide sequence ID" value="NZ_BMJM01000014.1"/>
</dbReference>
<reference evidence="1" key="1">
    <citation type="journal article" date="2014" name="Int. J. Syst. Evol. Microbiol.">
        <title>Complete genome sequence of Corynebacterium casei LMG S-19264T (=DSM 44701T), isolated from a smear-ripened cheese.</title>
        <authorList>
            <consortium name="US DOE Joint Genome Institute (JGI-PGF)"/>
            <person name="Walter F."/>
            <person name="Albersmeier A."/>
            <person name="Kalinowski J."/>
            <person name="Ruckert C."/>
        </authorList>
    </citation>
    <scope>NUCLEOTIDE SEQUENCE</scope>
    <source>
        <strain evidence="1">CGMCC 1.15519</strain>
    </source>
</reference>
<sequence length="132" mass="13870">MLCAGTVAVLTNLRAPYRPHPDLCLDGHGSKAAYRGEKLTRKVWAEILGGGYVAQAYAPPSSRMVVHNGAPSAFKLDIRIYTYAGATLLAVARLYQGQTTNMRTPGGGFAPVIEMAGIGPVPTTGADTHNAT</sequence>
<dbReference type="Proteomes" id="UP000635071">
    <property type="component" value="Unassembled WGS sequence"/>
</dbReference>
<accession>A0A916ZZJ9</accession>
<keyword evidence="2" id="KW-1185">Reference proteome</keyword>
<comment type="caution">
    <text evidence="1">The sequence shown here is derived from an EMBL/GenBank/DDBJ whole genome shotgun (WGS) entry which is preliminary data.</text>
</comment>
<gene>
    <name evidence="1" type="ORF">GCM10011529_28800</name>
</gene>